<reference evidence="2 3" key="1">
    <citation type="submission" date="2017-12" db="EMBL/GenBank/DDBJ databases">
        <title>Genome sequence of Pseudomonas palleroniana MAB3.</title>
        <authorList>
            <person name="Nascimento F.X."/>
        </authorList>
    </citation>
    <scope>NUCLEOTIDE SEQUENCE [LARGE SCALE GENOMIC DNA]</scope>
    <source>
        <strain evidence="2 3">MAB3</strain>
    </source>
</reference>
<evidence type="ECO:0000313" key="2">
    <source>
        <dbReference type="EMBL" id="AVE05691.1"/>
    </source>
</evidence>
<proteinExistence type="predicted"/>
<name>A0A2L1JB86_9PSED</name>
<evidence type="ECO:0000313" key="3">
    <source>
        <dbReference type="Proteomes" id="UP000237830"/>
    </source>
</evidence>
<dbReference type="AlphaFoldDB" id="A0A2L1JB86"/>
<keyword evidence="1" id="KW-0472">Membrane</keyword>
<dbReference type="EMBL" id="CP025494">
    <property type="protein sequence ID" value="AVE05691.1"/>
    <property type="molecule type" value="Genomic_DNA"/>
</dbReference>
<protein>
    <submittedName>
        <fullName evidence="2">Uncharacterized protein</fullName>
    </submittedName>
</protein>
<organism evidence="2 3">
    <name type="scientific">Pseudomonas palleroniana</name>
    <dbReference type="NCBI Taxonomy" id="191390"/>
    <lineage>
        <taxon>Bacteria</taxon>
        <taxon>Pseudomonadati</taxon>
        <taxon>Pseudomonadota</taxon>
        <taxon>Gammaproteobacteria</taxon>
        <taxon>Pseudomonadales</taxon>
        <taxon>Pseudomonadaceae</taxon>
        <taxon>Pseudomonas</taxon>
    </lineage>
</organism>
<accession>A0A2L1JB86</accession>
<keyword evidence="1" id="KW-0812">Transmembrane</keyword>
<gene>
    <name evidence="2" type="ORF">CYL20_14450</name>
</gene>
<sequence>MAVDTSSQYTVNIEIKFTETEVSMKLYTAIFIAAISMPVASVAGICSLEFGYVSDIRQALGVGVLTAFIMLVAALILFLAGMPATLRRLRPQTNSSN</sequence>
<feature type="transmembrane region" description="Helical" evidence="1">
    <location>
        <begin position="26"/>
        <end position="53"/>
    </location>
</feature>
<feature type="transmembrane region" description="Helical" evidence="1">
    <location>
        <begin position="59"/>
        <end position="80"/>
    </location>
</feature>
<evidence type="ECO:0000256" key="1">
    <source>
        <dbReference type="SAM" id="Phobius"/>
    </source>
</evidence>
<keyword evidence="1" id="KW-1133">Transmembrane helix</keyword>
<dbReference type="Proteomes" id="UP000237830">
    <property type="component" value="Chromosome"/>
</dbReference>